<sequence>MFHLKHLGWKIEELSCLFVCDFYNYGNNSEALYYETELLGIIGYDVFAKVTRSSVGLWAYGYTDFPKTVNSSLEKTVENYGEYEKQLRKIRYVPLPDPLSTQGAIEAINEMEDSEKVLNCLVFLTAQINTKSLPKLNPRNKEMEKIVVVGLNGTSPKNILPENGAMATVPYYFTEKDINNVVNLIIG</sequence>
<dbReference type="Proteomes" id="UP000053660">
    <property type="component" value="Unassembled WGS sequence"/>
</dbReference>
<reference evidence="1 2" key="1">
    <citation type="submission" date="2014-03" db="EMBL/GenBank/DDBJ databases">
        <title>Draft genome of the hookworm Oesophagostomum dentatum.</title>
        <authorList>
            <person name="Mitreva M."/>
        </authorList>
    </citation>
    <scope>NUCLEOTIDE SEQUENCE [LARGE SCALE GENOMIC DNA]</scope>
    <source>
        <strain evidence="1 2">OD-Hann</strain>
    </source>
</reference>
<dbReference type="EMBL" id="KN606808">
    <property type="protein sequence ID" value="KHJ79130.1"/>
    <property type="molecule type" value="Genomic_DNA"/>
</dbReference>
<accession>A0A0B1S7I2</accession>
<dbReference type="OrthoDB" id="5872984at2759"/>
<protein>
    <submittedName>
        <fullName evidence="1">Uncharacterized protein</fullName>
    </submittedName>
</protein>
<name>A0A0B1S7I2_OESDE</name>
<evidence type="ECO:0000313" key="1">
    <source>
        <dbReference type="EMBL" id="KHJ79130.1"/>
    </source>
</evidence>
<dbReference type="AlphaFoldDB" id="A0A0B1S7I2"/>
<evidence type="ECO:0000313" key="2">
    <source>
        <dbReference type="Proteomes" id="UP000053660"/>
    </source>
</evidence>
<keyword evidence="2" id="KW-1185">Reference proteome</keyword>
<gene>
    <name evidence="1" type="ORF">OESDEN_21232</name>
</gene>
<proteinExistence type="predicted"/>
<organism evidence="1 2">
    <name type="scientific">Oesophagostomum dentatum</name>
    <name type="common">Nodular worm</name>
    <dbReference type="NCBI Taxonomy" id="61180"/>
    <lineage>
        <taxon>Eukaryota</taxon>
        <taxon>Metazoa</taxon>
        <taxon>Ecdysozoa</taxon>
        <taxon>Nematoda</taxon>
        <taxon>Chromadorea</taxon>
        <taxon>Rhabditida</taxon>
        <taxon>Rhabditina</taxon>
        <taxon>Rhabditomorpha</taxon>
        <taxon>Strongyloidea</taxon>
        <taxon>Strongylidae</taxon>
        <taxon>Oesophagostomum</taxon>
    </lineage>
</organism>